<dbReference type="Proteomes" id="UP000262004">
    <property type="component" value="Chromosome"/>
</dbReference>
<protein>
    <recommendedName>
        <fullName evidence="3">DUF2237 domain-containing protein</fullName>
    </recommendedName>
</protein>
<evidence type="ECO:0008006" key="3">
    <source>
        <dbReference type="Google" id="ProtNLM"/>
    </source>
</evidence>
<dbReference type="Gene3D" id="3.30.56.110">
    <property type="entry name" value="Protein of unknown function DUF2237"/>
    <property type="match status" value="1"/>
</dbReference>
<dbReference type="Pfam" id="PF09996">
    <property type="entry name" value="DUF2237"/>
    <property type="match status" value="1"/>
</dbReference>
<proteinExistence type="predicted"/>
<dbReference type="KEGG" id="htl:HPTL_1860"/>
<sequence>MAEYPETEPPVILGVNVLGEPLAPCSFAPLTGFTRNGHCCAYPEDPGAHTICVRVTDAFLQFSLQRGNDLVTPRPEWRFPGLKAGDRWCVSLWRWIEALEAGVAPPVVLEATDQSVLDTVPYDLLVAHAWQG</sequence>
<dbReference type="EMBL" id="AP018558">
    <property type="protein sequence ID" value="BBD78116.1"/>
    <property type="molecule type" value="Genomic_DNA"/>
</dbReference>
<dbReference type="PANTHER" id="PTHR37466">
    <property type="entry name" value="SLR1628 PROTEIN"/>
    <property type="match status" value="1"/>
</dbReference>
<evidence type="ECO:0000313" key="2">
    <source>
        <dbReference type="Proteomes" id="UP000262004"/>
    </source>
</evidence>
<accession>A0A2Z6DZX9</accession>
<reference evidence="1 2" key="1">
    <citation type="submission" date="2018-04" db="EMBL/GenBank/DDBJ databases">
        <title>Complete genome sequence of Hydrogenophilus thermoluteolus TH-1.</title>
        <authorList>
            <person name="Arai H."/>
        </authorList>
    </citation>
    <scope>NUCLEOTIDE SEQUENCE [LARGE SCALE GENOMIC DNA]</scope>
    <source>
        <strain evidence="1 2">TH-1</strain>
    </source>
</reference>
<dbReference type="AlphaFoldDB" id="A0A2Z6DZX9"/>
<dbReference type="RefSeq" id="WP_119336175.1">
    <property type="nucleotide sequence ID" value="NZ_AP018558.1"/>
</dbReference>
<evidence type="ECO:0000313" key="1">
    <source>
        <dbReference type="EMBL" id="BBD78116.1"/>
    </source>
</evidence>
<name>A0A2Z6DZX9_HYDTE</name>
<dbReference type="InterPro" id="IPR018714">
    <property type="entry name" value="DUF2237"/>
</dbReference>
<keyword evidence="2" id="KW-1185">Reference proteome</keyword>
<dbReference type="OrthoDB" id="9792525at2"/>
<organism evidence="1 2">
    <name type="scientific">Hydrogenophilus thermoluteolus</name>
    <name type="common">Pseudomonas hydrogenothermophila</name>
    <dbReference type="NCBI Taxonomy" id="297"/>
    <lineage>
        <taxon>Bacteria</taxon>
        <taxon>Pseudomonadati</taxon>
        <taxon>Pseudomonadota</taxon>
        <taxon>Hydrogenophilia</taxon>
        <taxon>Hydrogenophilales</taxon>
        <taxon>Hydrogenophilaceae</taxon>
        <taxon>Hydrogenophilus</taxon>
    </lineage>
</organism>
<dbReference type="PANTHER" id="PTHR37466:SF1">
    <property type="entry name" value="SLR1628 PROTEIN"/>
    <property type="match status" value="1"/>
</dbReference>
<gene>
    <name evidence="1" type="ORF">HPTL_1860</name>
</gene>